<evidence type="ECO:0000256" key="1">
    <source>
        <dbReference type="SAM" id="MobiDB-lite"/>
    </source>
</evidence>
<reference evidence="3 4" key="1">
    <citation type="submission" date="2020-04" db="EMBL/GenBank/DDBJ databases">
        <authorList>
            <person name="Laetsch R D."/>
            <person name="Stevens L."/>
            <person name="Kumar S."/>
            <person name="Blaxter L. M."/>
        </authorList>
    </citation>
    <scope>NUCLEOTIDE SEQUENCE [LARGE SCALE GENOMIC DNA]</scope>
</reference>
<proteinExistence type="predicted"/>
<organism evidence="3 4">
    <name type="scientific">Caenorhabditis bovis</name>
    <dbReference type="NCBI Taxonomy" id="2654633"/>
    <lineage>
        <taxon>Eukaryota</taxon>
        <taxon>Metazoa</taxon>
        <taxon>Ecdysozoa</taxon>
        <taxon>Nematoda</taxon>
        <taxon>Chromadorea</taxon>
        <taxon>Rhabditida</taxon>
        <taxon>Rhabditina</taxon>
        <taxon>Rhabditomorpha</taxon>
        <taxon>Rhabditoidea</taxon>
        <taxon>Rhabditidae</taxon>
        <taxon>Peloderinae</taxon>
        <taxon>Caenorhabditis</taxon>
    </lineage>
</organism>
<feature type="domain" description="NADAR" evidence="2">
    <location>
        <begin position="115"/>
        <end position="296"/>
    </location>
</feature>
<accession>A0A8S1EK52</accession>
<protein>
    <recommendedName>
        <fullName evidence="2">NADAR domain-containing protein</fullName>
    </recommendedName>
</protein>
<comment type="caution">
    <text evidence="3">The sequence shown here is derived from an EMBL/GenBank/DDBJ whole genome shotgun (WGS) entry which is preliminary data.</text>
</comment>
<feature type="region of interest" description="Disordered" evidence="1">
    <location>
        <begin position="1"/>
        <end position="88"/>
    </location>
</feature>
<dbReference type="SUPFAM" id="SSF143990">
    <property type="entry name" value="YbiA-like"/>
    <property type="match status" value="1"/>
</dbReference>
<evidence type="ECO:0000259" key="2">
    <source>
        <dbReference type="Pfam" id="PF08719"/>
    </source>
</evidence>
<dbReference type="OrthoDB" id="206452at2759"/>
<dbReference type="InterPro" id="IPR037238">
    <property type="entry name" value="YbiA-like_sf"/>
</dbReference>
<dbReference type="EMBL" id="CADEPM010000003">
    <property type="protein sequence ID" value="CAB3402458.1"/>
    <property type="molecule type" value="Genomic_DNA"/>
</dbReference>
<dbReference type="AlphaFoldDB" id="A0A8S1EK52"/>
<sequence length="302" mass="34036">MAKGKKIHVKKEPGLATSNDLVPIDPLSTSEVTATVKDEPSQANDSTNESTTSNDKFPSFSNVKNVTNPTFNSRGRGRAYRPNGSRKPFRVFVPKQTESSPPETLITKEYKISPENILCFFGTGHFISALFPSQITLDGNEYNSVEHYYQACKLFTLAGKEAAAQTKTASTPLEVKQIAKRLLQNVPKYKVDEWKNTYSVSILKHAILNKFQQNEELQKKLLDTGEKILIQSYHGDSFYAVGANDKYTIAWAQRNKDKVIKVPFDLGPDNFKYVPVICYGKNLLGFITMQVRDEIRLKKNEI</sequence>
<name>A0A8S1EK52_9PELO</name>
<dbReference type="Proteomes" id="UP000494206">
    <property type="component" value="Unassembled WGS sequence"/>
</dbReference>
<feature type="compositionally biased region" description="Polar residues" evidence="1">
    <location>
        <begin position="41"/>
        <end position="73"/>
    </location>
</feature>
<keyword evidence="4" id="KW-1185">Reference proteome</keyword>
<evidence type="ECO:0000313" key="3">
    <source>
        <dbReference type="EMBL" id="CAB3402458.1"/>
    </source>
</evidence>
<gene>
    <name evidence="3" type="ORF">CBOVIS_LOCUS5073</name>
</gene>
<evidence type="ECO:0000313" key="4">
    <source>
        <dbReference type="Proteomes" id="UP000494206"/>
    </source>
</evidence>
<dbReference type="Gene3D" id="1.10.357.40">
    <property type="entry name" value="YbiA-like"/>
    <property type="match status" value="1"/>
</dbReference>
<dbReference type="InterPro" id="IPR012816">
    <property type="entry name" value="NADAR"/>
</dbReference>
<dbReference type="Pfam" id="PF08719">
    <property type="entry name" value="NADAR"/>
    <property type="match status" value="1"/>
</dbReference>
<dbReference type="CDD" id="cd15457">
    <property type="entry name" value="NADAR"/>
    <property type="match status" value="1"/>
</dbReference>